<sequence length="110" mass="12060">MLMSARGDHSELFAAAVTLRTALDNLWALRAYKDQNWVSILDLIQSALMQLAKSDRLETLDADQCTAFKELVEVSLSPATKTTDDLIEATRRVAELGLSAFEGFEPLAGS</sequence>
<evidence type="ECO:0000313" key="1">
    <source>
        <dbReference type="EMBL" id="OWK45825.1"/>
    </source>
</evidence>
<evidence type="ECO:0000313" key="2">
    <source>
        <dbReference type="Proteomes" id="UP000214646"/>
    </source>
</evidence>
<proteinExistence type="predicted"/>
<gene>
    <name evidence="1" type="ORF">FRUB_02156</name>
</gene>
<accession>A0A225EBC9</accession>
<name>A0A225EBC9_9BACT</name>
<keyword evidence="2" id="KW-1185">Reference proteome</keyword>
<comment type="caution">
    <text evidence="1">The sequence shown here is derived from an EMBL/GenBank/DDBJ whole genome shotgun (WGS) entry which is preliminary data.</text>
</comment>
<protein>
    <submittedName>
        <fullName evidence="1">Uncharacterized protein</fullName>
    </submittedName>
</protein>
<organism evidence="1 2">
    <name type="scientific">Fimbriiglobus ruber</name>
    <dbReference type="NCBI Taxonomy" id="1908690"/>
    <lineage>
        <taxon>Bacteria</taxon>
        <taxon>Pseudomonadati</taxon>
        <taxon>Planctomycetota</taxon>
        <taxon>Planctomycetia</taxon>
        <taxon>Gemmatales</taxon>
        <taxon>Gemmataceae</taxon>
        <taxon>Fimbriiglobus</taxon>
    </lineage>
</organism>
<dbReference type="EMBL" id="NIDE01000002">
    <property type="protein sequence ID" value="OWK45825.1"/>
    <property type="molecule type" value="Genomic_DNA"/>
</dbReference>
<dbReference type="Proteomes" id="UP000214646">
    <property type="component" value="Unassembled WGS sequence"/>
</dbReference>
<dbReference type="AlphaFoldDB" id="A0A225EBC9"/>
<reference evidence="2" key="1">
    <citation type="submission" date="2017-06" db="EMBL/GenBank/DDBJ databases">
        <title>Genome analysis of Fimbriiglobus ruber SP5, the first member of the order Planctomycetales with confirmed chitinolytic capability.</title>
        <authorList>
            <person name="Ravin N.V."/>
            <person name="Rakitin A.L."/>
            <person name="Ivanova A.A."/>
            <person name="Beletsky A.V."/>
            <person name="Kulichevskaya I.S."/>
            <person name="Mardanov A.V."/>
            <person name="Dedysh S.N."/>
        </authorList>
    </citation>
    <scope>NUCLEOTIDE SEQUENCE [LARGE SCALE GENOMIC DNA]</scope>
    <source>
        <strain evidence="2">SP5</strain>
    </source>
</reference>